<keyword evidence="8" id="KW-1185">Reference proteome</keyword>
<keyword evidence="1" id="KW-0479">Metal-binding</keyword>
<gene>
    <name evidence="7" type="ORF">BSL78_26904</name>
</gene>
<dbReference type="Proteomes" id="UP000230750">
    <property type="component" value="Unassembled WGS sequence"/>
</dbReference>
<dbReference type="GO" id="GO:0016874">
    <property type="term" value="F:ligase activity"/>
    <property type="evidence" value="ECO:0007669"/>
    <property type="project" value="UniProtKB-KW"/>
</dbReference>
<evidence type="ECO:0000259" key="6">
    <source>
        <dbReference type="PROSITE" id="PS50089"/>
    </source>
</evidence>
<dbReference type="Gene3D" id="3.30.40.10">
    <property type="entry name" value="Zinc/RING finger domain, C3HC4 (zinc finger)"/>
    <property type="match status" value="1"/>
</dbReference>
<dbReference type="InterPro" id="IPR017907">
    <property type="entry name" value="Znf_RING_CS"/>
</dbReference>
<evidence type="ECO:0000313" key="8">
    <source>
        <dbReference type="Proteomes" id="UP000230750"/>
    </source>
</evidence>
<dbReference type="PANTHER" id="PTHR25462:SF296">
    <property type="entry name" value="MEIOTIC P26, ISOFORM F"/>
    <property type="match status" value="1"/>
</dbReference>
<dbReference type="InterPro" id="IPR027370">
    <property type="entry name" value="Znf-RING_euk"/>
</dbReference>
<sequence length="647" mass="72987">MAKFTKVSRSDSIDELFQCPICLDILKSPKVLPCGHVFCLQCLRKEEDNQPNKFLKSCPTCRAAPTPRLKAEFLPGAYMAEQMMERIPLMKVNGVTDDIIDKLVDLMSTRQEKKKQEEREVEKLLEEQKEEIKANIEQVALNLLQGVRDTLEARKATLLKQVERTYEEKFKRLRRNTKKADDPSMIKSWLWGSINQEPPTSESLLRVLPSDVYELGKQFSPEHSSDGILESLDPDGVISSVPRHKKCNRIVRQECLNAVEAQLAEYGPKELSSRLSETPLVNNPPNSTDTSLELPVSVSARTTCPFITQEKDHPNIVEVTVQHWKKDLRNRGYVLATGSSIRSRTTSAPTKVPVTSIRQRMSSLSTSAKSREQSYSLQLTLKQEKGYASLKAMRLHVNQDFISIATEDEDKTDMRVFTTSDTRRRRQLLSSKMSSRRANAVVAIMTLSNFNGWCMLFQKLLLMFDHNGRMNLEHPLVETSIICAEAHRQDQFIAVNNVCEVVLISVAGNEFGMKPLQSEAVLFPGGRYFDVATLNDALFIAHTEDESRNGNIICCTGLESEELLQKNRAINPPSGFAEVSHPTSICCNGKGSLFALWRDQDNRKGTIIEYRIDDPLSLPDIAMENADKIYTITCSHQGDLITASLNM</sequence>
<dbReference type="PROSITE" id="PS50089">
    <property type="entry name" value="ZF_RING_2"/>
    <property type="match status" value="1"/>
</dbReference>
<dbReference type="GO" id="GO:0008270">
    <property type="term" value="F:zinc ion binding"/>
    <property type="evidence" value="ECO:0007669"/>
    <property type="project" value="UniProtKB-KW"/>
</dbReference>
<dbReference type="InterPro" id="IPR047153">
    <property type="entry name" value="TRIM45/56/19-like"/>
</dbReference>
<feature type="coiled-coil region" evidence="5">
    <location>
        <begin position="100"/>
        <end position="168"/>
    </location>
</feature>
<dbReference type="OrthoDB" id="6105938at2759"/>
<keyword evidence="3" id="KW-0862">Zinc</keyword>
<evidence type="ECO:0000256" key="4">
    <source>
        <dbReference type="PROSITE-ProRule" id="PRU00175"/>
    </source>
</evidence>
<feature type="domain" description="RING-type" evidence="6">
    <location>
        <begin position="19"/>
        <end position="62"/>
    </location>
</feature>
<evidence type="ECO:0000256" key="1">
    <source>
        <dbReference type="ARBA" id="ARBA00022723"/>
    </source>
</evidence>
<dbReference type="SUPFAM" id="SSF57850">
    <property type="entry name" value="RING/U-box"/>
    <property type="match status" value="1"/>
</dbReference>
<reference evidence="7 8" key="1">
    <citation type="journal article" date="2017" name="PLoS Biol.">
        <title>The sea cucumber genome provides insights into morphological evolution and visceral regeneration.</title>
        <authorList>
            <person name="Zhang X."/>
            <person name="Sun L."/>
            <person name="Yuan J."/>
            <person name="Sun Y."/>
            <person name="Gao Y."/>
            <person name="Zhang L."/>
            <person name="Li S."/>
            <person name="Dai H."/>
            <person name="Hamel J.F."/>
            <person name="Liu C."/>
            <person name="Yu Y."/>
            <person name="Liu S."/>
            <person name="Lin W."/>
            <person name="Guo K."/>
            <person name="Jin S."/>
            <person name="Xu P."/>
            <person name="Storey K.B."/>
            <person name="Huan P."/>
            <person name="Zhang T."/>
            <person name="Zhou Y."/>
            <person name="Zhang J."/>
            <person name="Lin C."/>
            <person name="Li X."/>
            <person name="Xing L."/>
            <person name="Huo D."/>
            <person name="Sun M."/>
            <person name="Wang L."/>
            <person name="Mercier A."/>
            <person name="Li F."/>
            <person name="Yang H."/>
            <person name="Xiang J."/>
        </authorList>
    </citation>
    <scope>NUCLEOTIDE SEQUENCE [LARGE SCALE GENOMIC DNA]</scope>
    <source>
        <strain evidence="7">Shaxun</strain>
        <tissue evidence="7">Muscle</tissue>
    </source>
</reference>
<dbReference type="SMART" id="SM00184">
    <property type="entry name" value="RING"/>
    <property type="match status" value="1"/>
</dbReference>
<name>A0A2G8JKL5_STIJA</name>
<protein>
    <submittedName>
        <fullName evidence="7">Putative E3 ubiquitin/ISG15 ligase TRIM25-like</fullName>
    </submittedName>
</protein>
<comment type="caution">
    <text evidence="7">The sequence shown here is derived from an EMBL/GenBank/DDBJ whole genome shotgun (WGS) entry which is preliminary data.</text>
</comment>
<keyword evidence="2 4" id="KW-0863">Zinc-finger</keyword>
<dbReference type="InterPro" id="IPR013083">
    <property type="entry name" value="Znf_RING/FYVE/PHD"/>
</dbReference>
<accession>A0A2G8JKL5</accession>
<evidence type="ECO:0000256" key="5">
    <source>
        <dbReference type="SAM" id="Coils"/>
    </source>
</evidence>
<evidence type="ECO:0000313" key="7">
    <source>
        <dbReference type="EMBL" id="PIK36277.1"/>
    </source>
</evidence>
<proteinExistence type="predicted"/>
<dbReference type="Pfam" id="PF13445">
    <property type="entry name" value="zf-RING_UBOX"/>
    <property type="match status" value="1"/>
</dbReference>
<keyword evidence="7" id="KW-0436">Ligase</keyword>
<dbReference type="PROSITE" id="PS00518">
    <property type="entry name" value="ZF_RING_1"/>
    <property type="match status" value="1"/>
</dbReference>
<evidence type="ECO:0000256" key="2">
    <source>
        <dbReference type="ARBA" id="ARBA00022771"/>
    </source>
</evidence>
<dbReference type="AlphaFoldDB" id="A0A2G8JKL5"/>
<keyword evidence="5" id="KW-0175">Coiled coil</keyword>
<dbReference type="PANTHER" id="PTHR25462">
    <property type="entry name" value="BONUS, ISOFORM C-RELATED"/>
    <property type="match status" value="1"/>
</dbReference>
<dbReference type="InterPro" id="IPR001841">
    <property type="entry name" value="Znf_RING"/>
</dbReference>
<dbReference type="STRING" id="307972.A0A2G8JKL5"/>
<organism evidence="7 8">
    <name type="scientific">Stichopus japonicus</name>
    <name type="common">Sea cucumber</name>
    <dbReference type="NCBI Taxonomy" id="307972"/>
    <lineage>
        <taxon>Eukaryota</taxon>
        <taxon>Metazoa</taxon>
        <taxon>Echinodermata</taxon>
        <taxon>Eleutherozoa</taxon>
        <taxon>Echinozoa</taxon>
        <taxon>Holothuroidea</taxon>
        <taxon>Aspidochirotacea</taxon>
        <taxon>Aspidochirotida</taxon>
        <taxon>Stichopodidae</taxon>
        <taxon>Apostichopus</taxon>
    </lineage>
</organism>
<dbReference type="EMBL" id="MRZV01001705">
    <property type="protein sequence ID" value="PIK36277.1"/>
    <property type="molecule type" value="Genomic_DNA"/>
</dbReference>
<evidence type="ECO:0000256" key="3">
    <source>
        <dbReference type="ARBA" id="ARBA00022833"/>
    </source>
</evidence>